<keyword evidence="2" id="KW-0378">Hydrolase</keyword>
<dbReference type="AlphaFoldDB" id="A0A6J4E8F3"/>
<evidence type="ECO:0000256" key="1">
    <source>
        <dbReference type="ARBA" id="ARBA00008324"/>
    </source>
</evidence>
<dbReference type="KEGG" id="ptw:TUM18999_37900"/>
<dbReference type="CDD" id="cd03443">
    <property type="entry name" value="PaaI_thioesterase"/>
    <property type="match status" value="1"/>
</dbReference>
<protein>
    <recommendedName>
        <fullName evidence="3">Thioesterase domain-containing protein</fullName>
    </recommendedName>
</protein>
<reference evidence="4 6" key="1">
    <citation type="submission" date="2020-05" db="EMBL/GenBank/DDBJ databases">
        <title>Characterization of novel class B3 metallo-beta-lactamase from novel Pseudomonas species.</title>
        <authorList>
            <person name="Yamada K."/>
            <person name="Aoki K."/>
            <person name="Ishii Y."/>
        </authorList>
    </citation>
    <scope>NUCLEOTIDE SEQUENCE [LARGE SCALE GENOMIC DNA]</scope>
    <source>
        <strain evidence="4 6">TUM18999</strain>
        <strain evidence="5 7">TUM20286</strain>
    </source>
</reference>
<dbReference type="RefSeq" id="WP_173178293.1">
    <property type="nucleotide sequence ID" value="NZ_AP023189.1"/>
</dbReference>
<sequence>MTDTPNRTPPSGLQILQAVIAGKLPAPAIGETMGMMAVDVEPGRIFIEARPDVRHLNPARTVHGGFTATCLDGAAGLALFSTLPGDAQYATVDLGVKYLRPLKAGELYRVEGWVVERTRSLAICDAQVVDASGKLCARATTTFSVRD</sequence>
<dbReference type="Pfam" id="PF03061">
    <property type="entry name" value="4HBT"/>
    <property type="match status" value="1"/>
</dbReference>
<dbReference type="NCBIfam" id="TIGR00369">
    <property type="entry name" value="unchar_dom_1"/>
    <property type="match status" value="1"/>
</dbReference>
<keyword evidence="7" id="KW-1185">Reference proteome</keyword>
<dbReference type="EMBL" id="BQKM01000011">
    <property type="protein sequence ID" value="GJN54394.1"/>
    <property type="molecule type" value="Genomic_DNA"/>
</dbReference>
<evidence type="ECO:0000313" key="7">
    <source>
        <dbReference type="Proteomes" id="UP001054892"/>
    </source>
</evidence>
<dbReference type="InterPro" id="IPR029069">
    <property type="entry name" value="HotDog_dom_sf"/>
</dbReference>
<evidence type="ECO:0000313" key="5">
    <source>
        <dbReference type="EMBL" id="GJN54394.1"/>
    </source>
</evidence>
<dbReference type="Proteomes" id="UP000509383">
    <property type="component" value="Chromosome"/>
</dbReference>
<dbReference type="InterPro" id="IPR039298">
    <property type="entry name" value="ACOT13"/>
</dbReference>
<accession>A0A6J4E8F3</accession>
<dbReference type="InterPro" id="IPR003736">
    <property type="entry name" value="PAAI_dom"/>
</dbReference>
<proteinExistence type="inferred from homology"/>
<dbReference type="EMBL" id="AP023189">
    <property type="protein sequence ID" value="BCG25599.1"/>
    <property type="molecule type" value="Genomic_DNA"/>
</dbReference>
<evidence type="ECO:0000259" key="3">
    <source>
        <dbReference type="Pfam" id="PF03061"/>
    </source>
</evidence>
<dbReference type="Proteomes" id="UP001054892">
    <property type="component" value="Unassembled WGS sequence"/>
</dbReference>
<feature type="domain" description="Thioesterase" evidence="3">
    <location>
        <begin position="61"/>
        <end position="137"/>
    </location>
</feature>
<dbReference type="GO" id="GO:0047617">
    <property type="term" value="F:fatty acyl-CoA hydrolase activity"/>
    <property type="evidence" value="ECO:0007669"/>
    <property type="project" value="InterPro"/>
</dbReference>
<dbReference type="PANTHER" id="PTHR21660:SF1">
    <property type="entry name" value="ACYL-COENZYME A THIOESTERASE 13"/>
    <property type="match status" value="1"/>
</dbReference>
<name>A0A6J4E8F3_9PSED</name>
<dbReference type="InterPro" id="IPR006683">
    <property type="entry name" value="Thioestr_dom"/>
</dbReference>
<dbReference type="PANTHER" id="PTHR21660">
    <property type="entry name" value="THIOESTERASE SUPERFAMILY MEMBER-RELATED"/>
    <property type="match status" value="1"/>
</dbReference>
<comment type="similarity">
    <text evidence="1">Belongs to the thioesterase PaaI family.</text>
</comment>
<evidence type="ECO:0000313" key="6">
    <source>
        <dbReference type="Proteomes" id="UP000509383"/>
    </source>
</evidence>
<evidence type="ECO:0000313" key="4">
    <source>
        <dbReference type="EMBL" id="BCG25599.1"/>
    </source>
</evidence>
<evidence type="ECO:0000256" key="2">
    <source>
        <dbReference type="ARBA" id="ARBA00022801"/>
    </source>
</evidence>
<dbReference type="Gene3D" id="3.10.129.10">
    <property type="entry name" value="Hotdog Thioesterase"/>
    <property type="match status" value="1"/>
</dbReference>
<dbReference type="SUPFAM" id="SSF54637">
    <property type="entry name" value="Thioesterase/thiol ester dehydrase-isomerase"/>
    <property type="match status" value="1"/>
</dbReference>
<organism evidence="4 6">
    <name type="scientific">Pseudomonas tohonis</name>
    <dbReference type="NCBI Taxonomy" id="2725477"/>
    <lineage>
        <taxon>Bacteria</taxon>
        <taxon>Pseudomonadati</taxon>
        <taxon>Pseudomonadota</taxon>
        <taxon>Gammaproteobacteria</taxon>
        <taxon>Pseudomonadales</taxon>
        <taxon>Pseudomonadaceae</taxon>
        <taxon>Pseudomonas</taxon>
    </lineage>
</organism>
<gene>
    <name evidence="4" type="ORF">TUM18999_37900</name>
    <name evidence="5" type="ORF">TUM20286_41460</name>
</gene>